<evidence type="ECO:0000256" key="1">
    <source>
        <dbReference type="ARBA" id="ARBA00022801"/>
    </source>
</evidence>
<sequence>MDIKHFYQEKGEGDCMILLHGNGEDHTYFEGQIEDFSKHFHVYALDTRGHGKTLRGEAPFTIRQFAKDLKSFMDEHQIEKANLLGFSDGGNIALVFALKYPYMVDRLILNGANLNPRGVKKRTQIPIEIVYRIAKRFEKNSDKAKANAEMLGLMVHDPNINIEELAKLKAKTLVIAGDNDMIKEEHTRSIAKKIPGAKLCILKGNHFVANKDPEAFNKVVLEFLLKKS</sequence>
<dbReference type="GeneID" id="78275583"/>
<dbReference type="InterPro" id="IPR029058">
    <property type="entry name" value="AB_hydrolase_fold"/>
</dbReference>
<dbReference type="PRINTS" id="PR00111">
    <property type="entry name" value="ABHYDROLASE"/>
</dbReference>
<dbReference type="InterPro" id="IPR000073">
    <property type="entry name" value="AB_hydrolase_1"/>
</dbReference>
<dbReference type="GO" id="GO:0016020">
    <property type="term" value="C:membrane"/>
    <property type="evidence" value="ECO:0007669"/>
    <property type="project" value="TreeGrafter"/>
</dbReference>
<dbReference type="RefSeq" id="WP_076341452.1">
    <property type="nucleotide sequence ID" value="NZ_CAPQIB010000042.1"/>
</dbReference>
<dbReference type="GO" id="GO:0016787">
    <property type="term" value="F:hydrolase activity"/>
    <property type="evidence" value="ECO:0007669"/>
    <property type="project" value="UniProtKB-KW"/>
</dbReference>
<reference evidence="3 4" key="1">
    <citation type="submission" date="2016-11" db="EMBL/GenBank/DDBJ databases">
        <title>Description of two novel members of the family Erysipelotrichaceae: Ileibacterium lipovorans gen. nov., sp. nov. and Dubosiella newyorkensis, gen. nov., sp. nov.</title>
        <authorList>
            <person name="Cox L.M."/>
            <person name="Sohn J."/>
            <person name="Tyrrell K.L."/>
            <person name="Citron D.M."/>
            <person name="Lawson P.A."/>
            <person name="Patel N.B."/>
            <person name="Iizumi T."/>
            <person name="Perez-Perez G.I."/>
            <person name="Goldstein E.J."/>
            <person name="Blaser M.J."/>
        </authorList>
    </citation>
    <scope>NUCLEOTIDE SEQUENCE [LARGE SCALE GENOMIC DNA]</scope>
    <source>
        <strain evidence="3 4">NYU-BL-A4</strain>
    </source>
</reference>
<dbReference type="OrthoDB" id="9776303at2"/>
<organism evidence="3 4">
    <name type="scientific">Dubosiella newyorkensis</name>
    <dbReference type="NCBI Taxonomy" id="1862672"/>
    <lineage>
        <taxon>Bacteria</taxon>
        <taxon>Bacillati</taxon>
        <taxon>Bacillota</taxon>
        <taxon>Erysipelotrichia</taxon>
        <taxon>Erysipelotrichales</taxon>
        <taxon>Erysipelotrichaceae</taxon>
        <taxon>Dubosiella</taxon>
    </lineage>
</organism>
<dbReference type="Proteomes" id="UP000186705">
    <property type="component" value="Unassembled WGS sequence"/>
</dbReference>
<comment type="caution">
    <text evidence="3">The sequence shown here is derived from an EMBL/GenBank/DDBJ whole genome shotgun (WGS) entry which is preliminary data.</text>
</comment>
<dbReference type="SUPFAM" id="SSF53474">
    <property type="entry name" value="alpha/beta-Hydrolases"/>
    <property type="match status" value="1"/>
</dbReference>
<dbReference type="InterPro" id="IPR050266">
    <property type="entry name" value="AB_hydrolase_sf"/>
</dbReference>
<accession>A0A1U7NMI2</accession>
<evidence type="ECO:0000313" key="4">
    <source>
        <dbReference type="Proteomes" id="UP000186705"/>
    </source>
</evidence>
<keyword evidence="4" id="KW-1185">Reference proteome</keyword>
<protein>
    <submittedName>
        <fullName evidence="3">Alpha/beta hydrolase</fullName>
    </submittedName>
</protein>
<proteinExistence type="predicted"/>
<dbReference type="Gene3D" id="3.40.50.1820">
    <property type="entry name" value="alpha/beta hydrolase"/>
    <property type="match status" value="1"/>
</dbReference>
<dbReference type="EMBL" id="MPKA01000065">
    <property type="protein sequence ID" value="OLU46404.1"/>
    <property type="molecule type" value="Genomic_DNA"/>
</dbReference>
<gene>
    <name evidence="3" type="ORF">BO225_06455</name>
</gene>
<evidence type="ECO:0000259" key="2">
    <source>
        <dbReference type="Pfam" id="PF00561"/>
    </source>
</evidence>
<feature type="domain" description="AB hydrolase-1" evidence="2">
    <location>
        <begin position="16"/>
        <end position="114"/>
    </location>
</feature>
<dbReference type="STRING" id="1862672.BO225_06455"/>
<keyword evidence="1 3" id="KW-0378">Hydrolase</keyword>
<dbReference type="PANTHER" id="PTHR43798">
    <property type="entry name" value="MONOACYLGLYCEROL LIPASE"/>
    <property type="match status" value="1"/>
</dbReference>
<dbReference type="Pfam" id="PF00561">
    <property type="entry name" value="Abhydrolase_1"/>
    <property type="match status" value="1"/>
</dbReference>
<name>A0A1U7NMI2_9FIRM</name>
<evidence type="ECO:0000313" key="3">
    <source>
        <dbReference type="EMBL" id="OLU46404.1"/>
    </source>
</evidence>
<dbReference type="AlphaFoldDB" id="A0A1U7NMI2"/>
<dbReference type="PANTHER" id="PTHR43798:SF31">
    <property type="entry name" value="AB HYDROLASE SUPERFAMILY PROTEIN YCLE"/>
    <property type="match status" value="1"/>
</dbReference>